<dbReference type="InterPro" id="IPR001367">
    <property type="entry name" value="Fe_dep_repressor"/>
</dbReference>
<dbReference type="RefSeq" id="WP_020074357.1">
    <property type="nucleotide sequence ID" value="NZ_JBKWRC010000002.1"/>
</dbReference>
<sequence>MKIQESAENYLETILVLKNRRGEVRSIDIANEMNFSRPSVSHAMKQFRENGLITMDDNGYIELTESGREIAERIYERHTLLSELLMRLGVQETVAKEDACRLEHAISAESFQKLREYWSRHQAADADGE</sequence>
<dbReference type="PROSITE" id="PS50944">
    <property type="entry name" value="HTH_DTXR"/>
    <property type="match status" value="1"/>
</dbReference>
<proteinExistence type="inferred from homology"/>
<protein>
    <submittedName>
        <fullName evidence="6">Metal-dependent transcriptional regulator</fullName>
    </submittedName>
</protein>
<dbReference type="PANTHER" id="PTHR33238">
    <property type="entry name" value="IRON (METAL) DEPENDENT REPRESSOR, DTXR FAMILY"/>
    <property type="match status" value="1"/>
</dbReference>
<keyword evidence="3" id="KW-0238">DNA-binding</keyword>
<dbReference type="InterPro" id="IPR050536">
    <property type="entry name" value="DtxR_MntR_Metal-Reg"/>
</dbReference>
<gene>
    <name evidence="6" type="ORF">E7512_06630</name>
</gene>
<dbReference type="Pfam" id="PF01325">
    <property type="entry name" value="Fe_dep_repress"/>
    <property type="match status" value="1"/>
</dbReference>
<dbReference type="InterPro" id="IPR036390">
    <property type="entry name" value="WH_DNA-bd_sf"/>
</dbReference>
<dbReference type="Proteomes" id="UP000754750">
    <property type="component" value="Unassembled WGS sequence"/>
</dbReference>
<keyword evidence="4" id="KW-0804">Transcription</keyword>
<dbReference type="SUPFAM" id="SSF47979">
    <property type="entry name" value="Iron-dependent repressor protein, dimerization domain"/>
    <property type="match status" value="1"/>
</dbReference>
<evidence type="ECO:0000313" key="7">
    <source>
        <dbReference type="Proteomes" id="UP000754750"/>
    </source>
</evidence>
<comment type="caution">
    <text evidence="6">The sequence shown here is derived from an EMBL/GenBank/DDBJ whole genome shotgun (WGS) entry which is preliminary data.</text>
</comment>
<comment type="similarity">
    <text evidence="1">Belongs to the DtxR/MntR family.</text>
</comment>
<evidence type="ECO:0000259" key="5">
    <source>
        <dbReference type="PROSITE" id="PS50944"/>
    </source>
</evidence>
<name>A0A928KWC8_9FIRM</name>
<dbReference type="Gene3D" id="1.10.10.10">
    <property type="entry name" value="Winged helix-like DNA-binding domain superfamily/Winged helix DNA-binding domain"/>
    <property type="match status" value="1"/>
</dbReference>
<dbReference type="GO" id="GO:0046914">
    <property type="term" value="F:transition metal ion binding"/>
    <property type="evidence" value="ECO:0007669"/>
    <property type="project" value="InterPro"/>
</dbReference>
<evidence type="ECO:0000256" key="3">
    <source>
        <dbReference type="ARBA" id="ARBA00023125"/>
    </source>
</evidence>
<dbReference type="Pfam" id="PF02742">
    <property type="entry name" value="Fe_dep_repr_C"/>
    <property type="match status" value="1"/>
</dbReference>
<dbReference type="GO" id="GO:0003700">
    <property type="term" value="F:DNA-binding transcription factor activity"/>
    <property type="evidence" value="ECO:0007669"/>
    <property type="project" value="InterPro"/>
</dbReference>
<dbReference type="AlphaFoldDB" id="A0A928KWC8"/>
<dbReference type="PANTHER" id="PTHR33238:SF7">
    <property type="entry name" value="IRON-DEPENDENT TRANSCRIPTIONAL REGULATOR"/>
    <property type="match status" value="1"/>
</dbReference>
<reference evidence="6" key="1">
    <citation type="submission" date="2019-04" db="EMBL/GenBank/DDBJ databases">
        <title>Evolution of Biomass-Degrading Anaerobic Consortia Revealed by Metagenomics.</title>
        <authorList>
            <person name="Peng X."/>
        </authorList>
    </citation>
    <scope>NUCLEOTIDE SEQUENCE</scope>
    <source>
        <strain evidence="6">SIG551</strain>
    </source>
</reference>
<evidence type="ECO:0000256" key="1">
    <source>
        <dbReference type="ARBA" id="ARBA00007871"/>
    </source>
</evidence>
<feature type="domain" description="HTH dtxR-type" evidence="5">
    <location>
        <begin position="1"/>
        <end position="64"/>
    </location>
</feature>
<dbReference type="GO" id="GO:0003677">
    <property type="term" value="F:DNA binding"/>
    <property type="evidence" value="ECO:0007669"/>
    <property type="project" value="UniProtKB-KW"/>
</dbReference>
<dbReference type="InterPro" id="IPR022689">
    <property type="entry name" value="Iron_dep_repressor"/>
</dbReference>
<dbReference type="InterPro" id="IPR036421">
    <property type="entry name" value="Fe_dep_repressor_sf"/>
</dbReference>
<dbReference type="GO" id="GO:0046983">
    <property type="term" value="F:protein dimerization activity"/>
    <property type="evidence" value="ECO:0007669"/>
    <property type="project" value="InterPro"/>
</dbReference>
<dbReference type="InterPro" id="IPR036388">
    <property type="entry name" value="WH-like_DNA-bd_sf"/>
</dbReference>
<dbReference type="SUPFAM" id="SSF46785">
    <property type="entry name" value="Winged helix' DNA-binding domain"/>
    <property type="match status" value="1"/>
</dbReference>
<dbReference type="Gene3D" id="1.10.60.10">
    <property type="entry name" value="Iron dependent repressor, metal binding and dimerisation domain"/>
    <property type="match status" value="1"/>
</dbReference>
<dbReference type="SMART" id="SM00529">
    <property type="entry name" value="HTH_DTXR"/>
    <property type="match status" value="1"/>
</dbReference>
<dbReference type="InterPro" id="IPR022687">
    <property type="entry name" value="HTH_DTXR"/>
</dbReference>
<keyword evidence="2" id="KW-0805">Transcription regulation</keyword>
<evidence type="ECO:0000256" key="2">
    <source>
        <dbReference type="ARBA" id="ARBA00023015"/>
    </source>
</evidence>
<evidence type="ECO:0000313" key="6">
    <source>
        <dbReference type="EMBL" id="MBE6833245.1"/>
    </source>
</evidence>
<accession>A0A928KWC8</accession>
<evidence type="ECO:0000256" key="4">
    <source>
        <dbReference type="ARBA" id="ARBA00023163"/>
    </source>
</evidence>
<organism evidence="6 7">
    <name type="scientific">Faecalispora sporosphaeroides</name>
    <dbReference type="NCBI Taxonomy" id="1549"/>
    <lineage>
        <taxon>Bacteria</taxon>
        <taxon>Bacillati</taxon>
        <taxon>Bacillota</taxon>
        <taxon>Clostridia</taxon>
        <taxon>Eubacteriales</taxon>
        <taxon>Oscillospiraceae</taxon>
        <taxon>Faecalispora</taxon>
    </lineage>
</organism>
<dbReference type="EMBL" id="SVNY01000003">
    <property type="protein sequence ID" value="MBE6833245.1"/>
    <property type="molecule type" value="Genomic_DNA"/>
</dbReference>